<dbReference type="Gene3D" id="2.40.50.90">
    <property type="match status" value="1"/>
</dbReference>
<dbReference type="SMART" id="SM00318">
    <property type="entry name" value="SNc"/>
    <property type="match status" value="1"/>
</dbReference>
<evidence type="ECO:0000256" key="1">
    <source>
        <dbReference type="ARBA" id="ARBA00022722"/>
    </source>
</evidence>
<dbReference type="PROSITE" id="PS50830">
    <property type="entry name" value="TNASE_3"/>
    <property type="match status" value="1"/>
</dbReference>
<evidence type="ECO:0000313" key="7">
    <source>
        <dbReference type="Proteomes" id="UP000732377"/>
    </source>
</evidence>
<dbReference type="InterPro" id="IPR035437">
    <property type="entry name" value="SNase_OB-fold_sf"/>
</dbReference>
<dbReference type="Pfam" id="PF00565">
    <property type="entry name" value="SNase"/>
    <property type="match status" value="1"/>
</dbReference>
<dbReference type="GO" id="GO:0016787">
    <property type="term" value="F:hydrolase activity"/>
    <property type="evidence" value="ECO:0007669"/>
    <property type="project" value="UniProtKB-KW"/>
</dbReference>
<dbReference type="EMBL" id="PIUK01000018">
    <property type="protein sequence ID" value="MBY6275256.1"/>
    <property type="molecule type" value="Genomic_DNA"/>
</dbReference>
<sequence>MTKSKEKGRRSRGWVALAAVVVIAAALSGRPDSGEGQKAPSSAVQAGAGQDGTRTGTEAPDTTDATDATVGAEPASGAPHADAGQGAPSSDGTAGAAAGREEGASAGEAQSPAPTPAQTLQATVQRVVDGDTVDVLVDGREERVRLIGVDTPEVYGKAEAYGAEASAFTKQRLTGQEVRLELDVEERDRYGRLLAYVWIGDEMFNETLVREGYAQVMTVPPNVKYADRFVALQREAREHGRGLWGLEEASGSGAGVAASGGTASGGAEGGSVLPVNGDCGGLIKGNVSSSGELIYHVPGGQFYDRTRAEACFATPEEAEAAGYRRSRR</sequence>
<dbReference type="InterPro" id="IPR016071">
    <property type="entry name" value="Staphylococal_nuclease_OB-fold"/>
</dbReference>
<feature type="region of interest" description="Disordered" evidence="4">
    <location>
        <begin position="28"/>
        <end position="125"/>
    </location>
</feature>
<dbReference type="GO" id="GO:0004519">
    <property type="term" value="F:endonuclease activity"/>
    <property type="evidence" value="ECO:0007669"/>
    <property type="project" value="UniProtKB-KW"/>
</dbReference>
<dbReference type="RefSeq" id="WP_273377983.1">
    <property type="nucleotide sequence ID" value="NZ_PIUK01000018.1"/>
</dbReference>
<evidence type="ECO:0000313" key="6">
    <source>
        <dbReference type="EMBL" id="MBY6275256.1"/>
    </source>
</evidence>
<comment type="caution">
    <text evidence="6">The sequence shown here is derived from an EMBL/GenBank/DDBJ whole genome shotgun (WGS) entry which is preliminary data.</text>
</comment>
<accession>A0A953LGH0</accession>
<feature type="compositionally biased region" description="Low complexity" evidence="4">
    <location>
        <begin position="92"/>
        <end position="109"/>
    </location>
</feature>
<keyword evidence="3" id="KW-0378">Hydrolase</keyword>
<keyword evidence="2" id="KW-0255">Endonuclease</keyword>
<dbReference type="PANTHER" id="PTHR12302">
    <property type="entry name" value="EBNA2 BINDING PROTEIN P100"/>
    <property type="match status" value="1"/>
</dbReference>
<reference evidence="6" key="1">
    <citation type="submission" date="2017-11" db="EMBL/GenBank/DDBJ databases">
        <title>Three new genomes from thermophilic consortium.</title>
        <authorList>
            <person name="Quaggio R."/>
            <person name="Amgarten D."/>
            <person name="Setubal J.C."/>
        </authorList>
    </citation>
    <scope>NUCLEOTIDE SEQUENCE</scope>
    <source>
        <strain evidence="6">ZCTH01-B2</strain>
    </source>
</reference>
<evidence type="ECO:0000256" key="4">
    <source>
        <dbReference type="SAM" id="MobiDB-lite"/>
    </source>
</evidence>
<dbReference type="PROSITE" id="PS01123">
    <property type="entry name" value="TNASE_1"/>
    <property type="match status" value="1"/>
</dbReference>
<dbReference type="PROSITE" id="PS01284">
    <property type="entry name" value="TNASE_2"/>
    <property type="match status" value="1"/>
</dbReference>
<evidence type="ECO:0000259" key="5">
    <source>
        <dbReference type="PROSITE" id="PS50830"/>
    </source>
</evidence>
<feature type="compositionally biased region" description="Low complexity" evidence="4">
    <location>
        <begin position="55"/>
        <end position="69"/>
    </location>
</feature>
<evidence type="ECO:0000256" key="3">
    <source>
        <dbReference type="ARBA" id="ARBA00022801"/>
    </source>
</evidence>
<proteinExistence type="predicted"/>
<keyword evidence="1" id="KW-0540">Nuclease</keyword>
<gene>
    <name evidence="6" type="ORF">CWE10_03420</name>
</gene>
<dbReference type="GO" id="GO:0003676">
    <property type="term" value="F:nucleic acid binding"/>
    <property type="evidence" value="ECO:0007669"/>
    <property type="project" value="InterPro"/>
</dbReference>
<dbReference type="Proteomes" id="UP000732377">
    <property type="component" value="Unassembled WGS sequence"/>
</dbReference>
<protein>
    <recommendedName>
        <fullName evidence="5">TNase-like domain-containing protein</fullName>
    </recommendedName>
</protein>
<dbReference type="AlphaFoldDB" id="A0A953LGH0"/>
<dbReference type="PANTHER" id="PTHR12302:SF3">
    <property type="entry name" value="SERINE_THREONINE-PROTEIN KINASE 31"/>
    <property type="match status" value="1"/>
</dbReference>
<feature type="domain" description="TNase-like" evidence="5">
    <location>
        <begin position="118"/>
        <end position="246"/>
    </location>
</feature>
<dbReference type="SUPFAM" id="SSF50199">
    <property type="entry name" value="Staphylococcal nuclease"/>
    <property type="match status" value="1"/>
</dbReference>
<evidence type="ECO:0000256" key="2">
    <source>
        <dbReference type="ARBA" id="ARBA00022759"/>
    </source>
</evidence>
<name>A0A953LGH0_SYMTR</name>
<organism evidence="6 7">
    <name type="scientific">Symbiobacterium thermophilum</name>
    <dbReference type="NCBI Taxonomy" id="2734"/>
    <lineage>
        <taxon>Bacteria</taxon>
        <taxon>Bacillati</taxon>
        <taxon>Bacillota</taxon>
        <taxon>Clostridia</taxon>
        <taxon>Eubacteriales</taxon>
        <taxon>Symbiobacteriaceae</taxon>
        <taxon>Symbiobacterium</taxon>
    </lineage>
</organism>
<dbReference type="InterPro" id="IPR002071">
    <property type="entry name" value="Thermonucl_AS"/>
</dbReference>
<dbReference type="CDD" id="cd00175">
    <property type="entry name" value="SNc"/>
    <property type="match status" value="1"/>
</dbReference>